<name>A0ABW6VFK8_MICFU</name>
<evidence type="ECO:0000313" key="2">
    <source>
        <dbReference type="Proteomes" id="UP001602119"/>
    </source>
</evidence>
<organism evidence="1 2">
    <name type="scientific">Microtetraspora fusca</name>
    <dbReference type="NCBI Taxonomy" id="1997"/>
    <lineage>
        <taxon>Bacteria</taxon>
        <taxon>Bacillati</taxon>
        <taxon>Actinomycetota</taxon>
        <taxon>Actinomycetes</taxon>
        <taxon>Streptosporangiales</taxon>
        <taxon>Streptosporangiaceae</taxon>
        <taxon>Microtetraspora</taxon>
    </lineage>
</organism>
<protein>
    <submittedName>
        <fullName evidence="1">Uncharacterized protein</fullName>
    </submittedName>
</protein>
<keyword evidence="2" id="KW-1185">Reference proteome</keyword>
<sequence>MDGDERMAGHHRLLAVRAHLLEKTGDTAGAYEHHGSAAKFTASIAERRYLESRAGRVAARRPD</sequence>
<gene>
    <name evidence="1" type="ORF">ACFY05_35560</name>
</gene>
<accession>A0ABW6VFK8</accession>
<dbReference type="RefSeq" id="WP_387346695.1">
    <property type="nucleotide sequence ID" value="NZ_JBIAXI010000028.1"/>
</dbReference>
<proteinExistence type="predicted"/>
<comment type="caution">
    <text evidence="1">The sequence shown here is derived from an EMBL/GenBank/DDBJ whole genome shotgun (WGS) entry which is preliminary data.</text>
</comment>
<reference evidence="1 2" key="1">
    <citation type="submission" date="2024-10" db="EMBL/GenBank/DDBJ databases">
        <title>The Natural Products Discovery Center: Release of the First 8490 Sequenced Strains for Exploring Actinobacteria Biosynthetic Diversity.</title>
        <authorList>
            <person name="Kalkreuter E."/>
            <person name="Kautsar S.A."/>
            <person name="Yang D."/>
            <person name="Bader C.D."/>
            <person name="Teijaro C.N."/>
            <person name="Fluegel L."/>
            <person name="Davis C.M."/>
            <person name="Simpson J.R."/>
            <person name="Lauterbach L."/>
            <person name="Steele A.D."/>
            <person name="Gui C."/>
            <person name="Meng S."/>
            <person name="Li G."/>
            <person name="Viehrig K."/>
            <person name="Ye F."/>
            <person name="Su P."/>
            <person name="Kiefer A.F."/>
            <person name="Nichols A."/>
            <person name="Cepeda A.J."/>
            <person name="Yan W."/>
            <person name="Fan B."/>
            <person name="Jiang Y."/>
            <person name="Adhikari A."/>
            <person name="Zheng C.-J."/>
            <person name="Schuster L."/>
            <person name="Cowan T.M."/>
            <person name="Smanski M.J."/>
            <person name="Chevrette M.G."/>
            <person name="De Carvalho L.P.S."/>
            <person name="Shen B."/>
        </authorList>
    </citation>
    <scope>NUCLEOTIDE SEQUENCE [LARGE SCALE GENOMIC DNA]</scope>
    <source>
        <strain evidence="1 2">NPDC001281</strain>
    </source>
</reference>
<dbReference type="Proteomes" id="UP001602119">
    <property type="component" value="Unassembled WGS sequence"/>
</dbReference>
<evidence type="ECO:0000313" key="1">
    <source>
        <dbReference type="EMBL" id="MFF4778158.1"/>
    </source>
</evidence>
<dbReference type="EMBL" id="JBIAXI010000028">
    <property type="protein sequence ID" value="MFF4778158.1"/>
    <property type="molecule type" value="Genomic_DNA"/>
</dbReference>